<dbReference type="InterPro" id="IPR047594">
    <property type="entry name" value="MoaC_bact/euk"/>
</dbReference>
<proteinExistence type="predicted"/>
<evidence type="ECO:0000259" key="6">
    <source>
        <dbReference type="Pfam" id="PF01967"/>
    </source>
</evidence>
<dbReference type="NCBIfam" id="NF006870">
    <property type="entry name" value="PRK09364.1"/>
    <property type="match status" value="1"/>
</dbReference>
<accession>A0A9W8AV63</accession>
<dbReference type="NCBIfam" id="TIGR00581">
    <property type="entry name" value="moaC"/>
    <property type="match status" value="1"/>
</dbReference>
<dbReference type="InterPro" id="IPR050105">
    <property type="entry name" value="MoCo_biosynth_MoaA/MoaC"/>
</dbReference>
<evidence type="ECO:0000256" key="5">
    <source>
        <dbReference type="ARBA" id="ARBA00023239"/>
    </source>
</evidence>
<comment type="caution">
    <text evidence="7">The sequence shown here is derived from an EMBL/GenBank/DDBJ whole genome shotgun (WGS) entry which is preliminary data.</text>
</comment>
<dbReference type="InterPro" id="IPR002820">
    <property type="entry name" value="Mopterin_CF_biosynth-C_dom"/>
</dbReference>
<gene>
    <name evidence="7" type="ORF">IWQ62_000252</name>
</gene>
<evidence type="ECO:0000256" key="1">
    <source>
        <dbReference type="ARBA" id="ARBA00001637"/>
    </source>
</evidence>
<dbReference type="Proteomes" id="UP001150925">
    <property type="component" value="Unassembled WGS sequence"/>
</dbReference>
<dbReference type="PANTHER" id="PTHR22960">
    <property type="entry name" value="MOLYBDOPTERIN COFACTOR SYNTHESIS PROTEIN A"/>
    <property type="match status" value="1"/>
</dbReference>
<dbReference type="InterPro" id="IPR023045">
    <property type="entry name" value="MoaC"/>
</dbReference>
<keyword evidence="4" id="KW-0501">Molybdenum cofactor biosynthesis</keyword>
<dbReference type="EC" id="4.6.1.17" evidence="3"/>
<reference evidence="7" key="1">
    <citation type="submission" date="2022-07" db="EMBL/GenBank/DDBJ databases">
        <title>Phylogenomic reconstructions and comparative analyses of Kickxellomycotina fungi.</title>
        <authorList>
            <person name="Reynolds N.K."/>
            <person name="Stajich J.E."/>
            <person name="Barry K."/>
            <person name="Grigoriev I.V."/>
            <person name="Crous P."/>
            <person name="Smith M.E."/>
        </authorList>
    </citation>
    <scope>NUCLEOTIDE SEQUENCE</scope>
    <source>
        <strain evidence="7">RSA 1196</strain>
    </source>
</reference>
<comment type="pathway">
    <text evidence="2">Cofactor biosynthesis; molybdopterin biosynthesis.</text>
</comment>
<dbReference type="InterPro" id="IPR036522">
    <property type="entry name" value="MoaC_sf"/>
</dbReference>
<dbReference type="GO" id="GO:0006777">
    <property type="term" value="P:Mo-molybdopterin cofactor biosynthetic process"/>
    <property type="evidence" value="ECO:0007669"/>
    <property type="project" value="UniProtKB-KW"/>
</dbReference>
<dbReference type="GO" id="GO:0061799">
    <property type="term" value="F:cyclic pyranopterin monophosphate synthase activity"/>
    <property type="evidence" value="ECO:0007669"/>
    <property type="project" value="UniProtKB-EC"/>
</dbReference>
<dbReference type="GO" id="GO:0061798">
    <property type="term" value="F:GTP 3',8'-cyclase activity"/>
    <property type="evidence" value="ECO:0007669"/>
    <property type="project" value="TreeGrafter"/>
</dbReference>
<dbReference type="EMBL" id="JANBPY010000009">
    <property type="protein sequence ID" value="KAJ1970014.1"/>
    <property type="molecule type" value="Genomic_DNA"/>
</dbReference>
<name>A0A9W8AV63_9FUNG</name>
<organism evidence="7 8">
    <name type="scientific">Dispira parvispora</name>
    <dbReference type="NCBI Taxonomy" id="1520584"/>
    <lineage>
        <taxon>Eukaryota</taxon>
        <taxon>Fungi</taxon>
        <taxon>Fungi incertae sedis</taxon>
        <taxon>Zoopagomycota</taxon>
        <taxon>Kickxellomycotina</taxon>
        <taxon>Dimargaritomycetes</taxon>
        <taxon>Dimargaritales</taxon>
        <taxon>Dimargaritaceae</taxon>
        <taxon>Dispira</taxon>
    </lineage>
</organism>
<dbReference type="PANTHER" id="PTHR22960:SF0">
    <property type="entry name" value="MOLYBDENUM COFACTOR BIOSYNTHESIS PROTEIN 1"/>
    <property type="match status" value="1"/>
</dbReference>
<sequence>MLSVASKFTPRVFGPQTLYRWLHISPRVLRPSPQLTHIDNTNGRLNMVNVVSKPDTVREATARGQVLLQSTEAFQLVESNSLAKGDVLTIAQIAGIQGAKQTPTLVPLCHPIGLADVKVKLWLDRELEAVEIEACTVCRGPTGVEMEALTAVTVAGLTVIDMCKSVARGATLSNIRVVYKAGGKSGVYRAD</sequence>
<dbReference type="CDD" id="cd01420">
    <property type="entry name" value="MoaC_PE"/>
    <property type="match status" value="1"/>
</dbReference>
<dbReference type="Pfam" id="PF01967">
    <property type="entry name" value="MoaC"/>
    <property type="match status" value="1"/>
</dbReference>
<keyword evidence="5" id="KW-0456">Lyase</keyword>
<evidence type="ECO:0000256" key="4">
    <source>
        <dbReference type="ARBA" id="ARBA00023150"/>
    </source>
</evidence>
<dbReference type="AlphaFoldDB" id="A0A9W8AV63"/>
<feature type="domain" description="Molybdopterin cofactor biosynthesis C (MoaC)" evidence="6">
    <location>
        <begin position="47"/>
        <end position="183"/>
    </location>
</feature>
<evidence type="ECO:0000313" key="7">
    <source>
        <dbReference type="EMBL" id="KAJ1970014.1"/>
    </source>
</evidence>
<protein>
    <recommendedName>
        <fullName evidence="3">cyclic pyranopterin monophosphate synthase</fullName>
        <ecNumber evidence="3">4.6.1.17</ecNumber>
    </recommendedName>
</protein>
<evidence type="ECO:0000256" key="3">
    <source>
        <dbReference type="ARBA" id="ARBA00012575"/>
    </source>
</evidence>
<comment type="catalytic activity">
    <reaction evidence="1">
        <text>(8S)-3',8-cyclo-7,8-dihydroguanosine 5'-triphosphate = cyclic pyranopterin phosphate + diphosphate</text>
        <dbReference type="Rhea" id="RHEA:49580"/>
        <dbReference type="ChEBI" id="CHEBI:33019"/>
        <dbReference type="ChEBI" id="CHEBI:59648"/>
        <dbReference type="ChEBI" id="CHEBI:131766"/>
        <dbReference type="EC" id="4.6.1.17"/>
    </reaction>
</comment>
<dbReference type="Gene3D" id="3.30.70.640">
    <property type="entry name" value="Molybdopterin cofactor biosynthesis C (MoaC) domain"/>
    <property type="match status" value="1"/>
</dbReference>
<dbReference type="SUPFAM" id="SSF55040">
    <property type="entry name" value="Molybdenum cofactor biosynthesis protein C, MoaC"/>
    <property type="match status" value="1"/>
</dbReference>
<keyword evidence="8" id="KW-1185">Reference proteome</keyword>
<evidence type="ECO:0000313" key="8">
    <source>
        <dbReference type="Proteomes" id="UP001150925"/>
    </source>
</evidence>
<evidence type="ECO:0000256" key="2">
    <source>
        <dbReference type="ARBA" id="ARBA00005046"/>
    </source>
</evidence>
<dbReference type="OrthoDB" id="429626at2759"/>